<dbReference type="PROSITE" id="PS00086">
    <property type="entry name" value="CYTOCHROME_P450"/>
    <property type="match status" value="1"/>
</dbReference>
<organism evidence="19 20">
    <name type="scientific">Mya arenaria</name>
    <name type="common">Soft-shell clam</name>
    <dbReference type="NCBI Taxonomy" id="6604"/>
    <lineage>
        <taxon>Eukaryota</taxon>
        <taxon>Metazoa</taxon>
        <taxon>Spiralia</taxon>
        <taxon>Lophotrochozoa</taxon>
        <taxon>Mollusca</taxon>
        <taxon>Bivalvia</taxon>
        <taxon>Autobranchia</taxon>
        <taxon>Heteroconchia</taxon>
        <taxon>Euheterodonta</taxon>
        <taxon>Imparidentia</taxon>
        <taxon>Neoheterodontei</taxon>
        <taxon>Myida</taxon>
        <taxon>Myoidea</taxon>
        <taxon>Myidae</taxon>
        <taxon>Mya</taxon>
    </lineage>
</organism>
<dbReference type="EC" id="4.2.1.152" evidence="4"/>
<evidence type="ECO:0000256" key="12">
    <source>
        <dbReference type="ARBA" id="ARBA00023004"/>
    </source>
</evidence>
<evidence type="ECO:0000256" key="8">
    <source>
        <dbReference type="ARBA" id="ARBA00022824"/>
    </source>
</evidence>
<keyword evidence="8" id="KW-0256">Endoplasmic reticulum</keyword>
<protein>
    <recommendedName>
        <fullName evidence="4">hydroperoxy icosatetraenoate dehydratase</fullName>
        <ecNumber evidence="4">4.2.1.152</ecNumber>
    </recommendedName>
    <alternativeName>
        <fullName evidence="16">Hydroperoxy icosatetraenoate dehydratase</fullName>
    </alternativeName>
</protein>
<evidence type="ECO:0000313" key="20">
    <source>
        <dbReference type="Proteomes" id="UP001164746"/>
    </source>
</evidence>
<comment type="catalytic activity">
    <reaction evidence="1">
        <text>(15S)-hydroperoxy-(5Z,8Z,11Z,13E)-eicosatetraenoate = 15-oxo-(5Z,8Z,11Z,13E)-eicosatetraenoate + H2O</text>
        <dbReference type="Rhea" id="RHEA:48636"/>
        <dbReference type="ChEBI" id="CHEBI:15377"/>
        <dbReference type="ChEBI" id="CHEBI:57410"/>
        <dbReference type="ChEBI" id="CHEBI:57446"/>
    </reaction>
    <physiologicalReaction direction="left-to-right" evidence="1">
        <dbReference type="Rhea" id="RHEA:48637"/>
    </physiologicalReaction>
</comment>
<evidence type="ECO:0000256" key="14">
    <source>
        <dbReference type="ARBA" id="ARBA00023136"/>
    </source>
</evidence>
<dbReference type="PANTHER" id="PTHR24302">
    <property type="entry name" value="CYTOCHROME P450 FAMILY 3"/>
    <property type="match status" value="1"/>
</dbReference>
<dbReference type="SUPFAM" id="SSF48264">
    <property type="entry name" value="Cytochrome P450"/>
    <property type="match status" value="1"/>
</dbReference>
<sequence>MELPDSLTITWTLVALFASLFCWYLYRHFTQLRRRGIPGPTPWPLFGNLLHQFIKGFEKTDAEWLNKYGQIVGFYNGYQPAVLVTDPELLKMVLVKNFPNFSNRPVPKNIPQLLANGIFFMKGRKWKKTRNILTPTFSAAKLKYVSNRLKCKEASIPFLGDAFSRLGLSSSPSKSLDFYEQTGQALIDERKKQKMPRVDFIELLMNAELDASRMEYVHNGVEMGNGAHTANGELKEKLTDYEVNAQAFTFFLAGFETTASLLRYATYMLALRPDIDEKLCNEISENIGEDIPTYDNIGTLKYMDQFISETLRFAPEKKSSYPSEGVTFLPWGLGPRHCIGMRLAQVEAKVALVHLLRNFRFEKCDQTQLGIAVIQHVKHSWKEALLKINR</sequence>
<dbReference type="InterPro" id="IPR036396">
    <property type="entry name" value="Cyt_P450_sf"/>
</dbReference>
<keyword evidence="13" id="KW-0443">Lipid metabolism</keyword>
<keyword evidence="20" id="KW-1185">Reference proteome</keyword>
<evidence type="ECO:0000256" key="15">
    <source>
        <dbReference type="ARBA" id="ARBA00023239"/>
    </source>
</evidence>
<proteinExistence type="inferred from homology"/>
<keyword evidence="14 18" id="KW-0472">Membrane</keyword>
<evidence type="ECO:0000256" key="17">
    <source>
        <dbReference type="RuleBase" id="RU000461"/>
    </source>
</evidence>
<evidence type="ECO:0000256" key="13">
    <source>
        <dbReference type="ARBA" id="ARBA00023098"/>
    </source>
</evidence>
<evidence type="ECO:0000256" key="5">
    <source>
        <dbReference type="ARBA" id="ARBA00022617"/>
    </source>
</evidence>
<evidence type="ECO:0000256" key="3">
    <source>
        <dbReference type="ARBA" id="ARBA00010617"/>
    </source>
</evidence>
<keyword evidence="10 18" id="KW-1133">Transmembrane helix</keyword>
<dbReference type="InterPro" id="IPR001128">
    <property type="entry name" value="Cyt_P450"/>
</dbReference>
<gene>
    <name evidence="19" type="ORF">MAR_027860</name>
</gene>
<evidence type="ECO:0000256" key="18">
    <source>
        <dbReference type="SAM" id="Phobius"/>
    </source>
</evidence>
<evidence type="ECO:0000256" key="4">
    <source>
        <dbReference type="ARBA" id="ARBA00013084"/>
    </source>
</evidence>
<keyword evidence="6 18" id="KW-0812">Transmembrane</keyword>
<evidence type="ECO:0000313" key="19">
    <source>
        <dbReference type="EMBL" id="WAQ95170.1"/>
    </source>
</evidence>
<dbReference type="Pfam" id="PF00067">
    <property type="entry name" value="p450"/>
    <property type="match status" value="2"/>
</dbReference>
<dbReference type="PANTHER" id="PTHR24302:SF47">
    <property type="entry name" value="CYTOCHROME P450"/>
    <property type="match status" value="1"/>
</dbReference>
<evidence type="ECO:0000256" key="2">
    <source>
        <dbReference type="ARBA" id="ARBA00004586"/>
    </source>
</evidence>
<keyword evidence="5 17" id="KW-0349">Heme</keyword>
<dbReference type="PRINTS" id="PR00385">
    <property type="entry name" value="P450"/>
</dbReference>
<dbReference type="EMBL" id="CP111013">
    <property type="protein sequence ID" value="WAQ95170.1"/>
    <property type="molecule type" value="Genomic_DNA"/>
</dbReference>
<feature type="transmembrane region" description="Helical" evidence="18">
    <location>
        <begin position="6"/>
        <end position="26"/>
    </location>
</feature>
<evidence type="ECO:0000256" key="11">
    <source>
        <dbReference type="ARBA" id="ARBA00023002"/>
    </source>
</evidence>
<evidence type="ECO:0000256" key="7">
    <source>
        <dbReference type="ARBA" id="ARBA00022723"/>
    </source>
</evidence>
<keyword evidence="9" id="KW-0276">Fatty acid metabolism</keyword>
<evidence type="ECO:0000256" key="16">
    <source>
        <dbReference type="ARBA" id="ARBA00033404"/>
    </source>
</evidence>
<dbReference type="Gene3D" id="1.10.630.10">
    <property type="entry name" value="Cytochrome P450"/>
    <property type="match status" value="3"/>
</dbReference>
<name>A0ABY7DFP6_MYAAR</name>
<dbReference type="InterPro" id="IPR050705">
    <property type="entry name" value="Cytochrome_P450_3A"/>
</dbReference>
<dbReference type="InterPro" id="IPR017972">
    <property type="entry name" value="Cyt_P450_CS"/>
</dbReference>
<accession>A0ABY7DFP6</accession>
<evidence type="ECO:0000256" key="6">
    <source>
        <dbReference type="ARBA" id="ARBA00022692"/>
    </source>
</evidence>
<keyword evidence="12 17" id="KW-0408">Iron</keyword>
<comment type="similarity">
    <text evidence="3 17">Belongs to the cytochrome P450 family.</text>
</comment>
<evidence type="ECO:0000256" key="1">
    <source>
        <dbReference type="ARBA" id="ARBA00001143"/>
    </source>
</evidence>
<keyword evidence="15" id="KW-0456">Lyase</keyword>
<comment type="subcellular location">
    <subcellularLocation>
        <location evidence="2">Endoplasmic reticulum membrane</location>
    </subcellularLocation>
</comment>
<keyword evidence="11 17" id="KW-0560">Oxidoreductase</keyword>
<keyword evidence="7 17" id="KW-0479">Metal-binding</keyword>
<dbReference type="Proteomes" id="UP001164746">
    <property type="component" value="Chromosome 2"/>
</dbReference>
<evidence type="ECO:0000256" key="9">
    <source>
        <dbReference type="ARBA" id="ARBA00022832"/>
    </source>
</evidence>
<reference evidence="19" key="1">
    <citation type="submission" date="2022-11" db="EMBL/GenBank/DDBJ databases">
        <title>Centuries of genome instability and evolution in soft-shell clam transmissible cancer (bioRxiv).</title>
        <authorList>
            <person name="Hart S.F.M."/>
            <person name="Yonemitsu M.A."/>
            <person name="Giersch R.M."/>
            <person name="Beal B.F."/>
            <person name="Arriagada G."/>
            <person name="Davis B.W."/>
            <person name="Ostrander E.A."/>
            <person name="Goff S.P."/>
            <person name="Metzger M.J."/>
        </authorList>
    </citation>
    <scope>NUCLEOTIDE SEQUENCE</scope>
    <source>
        <strain evidence="19">MELC-2E11</strain>
        <tissue evidence="19">Siphon/mantle</tissue>
    </source>
</reference>
<keyword evidence="17" id="KW-0503">Monooxygenase</keyword>
<evidence type="ECO:0000256" key="10">
    <source>
        <dbReference type="ARBA" id="ARBA00022989"/>
    </source>
</evidence>